<feature type="binding site" evidence="18">
    <location>
        <position position="824"/>
    </location>
    <ligand>
        <name>ATP</name>
        <dbReference type="ChEBI" id="CHEBI:30616"/>
    </ligand>
</feature>
<evidence type="ECO:0000256" key="11">
    <source>
        <dbReference type="ARBA" id="ARBA00022741"/>
    </source>
</evidence>
<evidence type="ECO:0000256" key="14">
    <source>
        <dbReference type="ARBA" id="ARBA00022989"/>
    </source>
</evidence>
<evidence type="ECO:0000256" key="1">
    <source>
        <dbReference type="ARBA" id="ARBA00004251"/>
    </source>
</evidence>
<comment type="catalytic activity">
    <reaction evidence="16">
        <text>L-threonyl-[protein] + ATP = O-phospho-L-threonyl-[protein] + ADP + H(+)</text>
        <dbReference type="Rhea" id="RHEA:46608"/>
        <dbReference type="Rhea" id="RHEA-COMP:11060"/>
        <dbReference type="Rhea" id="RHEA-COMP:11605"/>
        <dbReference type="ChEBI" id="CHEBI:15378"/>
        <dbReference type="ChEBI" id="CHEBI:30013"/>
        <dbReference type="ChEBI" id="CHEBI:30616"/>
        <dbReference type="ChEBI" id="CHEBI:61977"/>
        <dbReference type="ChEBI" id="CHEBI:456216"/>
        <dbReference type="EC" id="2.7.11.1"/>
    </reaction>
</comment>
<evidence type="ECO:0000256" key="6">
    <source>
        <dbReference type="ARBA" id="ARBA00022614"/>
    </source>
</evidence>
<evidence type="ECO:0000256" key="2">
    <source>
        <dbReference type="ARBA" id="ARBA00008684"/>
    </source>
</evidence>
<evidence type="ECO:0000256" key="9">
    <source>
        <dbReference type="ARBA" id="ARBA00022729"/>
    </source>
</evidence>
<evidence type="ECO:0000256" key="8">
    <source>
        <dbReference type="ARBA" id="ARBA00022692"/>
    </source>
</evidence>
<keyword evidence="9 21" id="KW-0732">Signal</keyword>
<evidence type="ECO:0000259" key="22">
    <source>
        <dbReference type="PROSITE" id="PS50011"/>
    </source>
</evidence>
<sequence length="1099" mass="119824">MGDKMRLAVWHWFFLFFALVSSSWSLNSDGLALLALSKNLILPSDITSRWNASNATPCKWYGVGCNKRNRVISLDLSSSEVSGSIGSEIGLLKYLKVLNLTTNNISGLIPPELGNCSMLEQLDLSQNSLTGTIPEELFKNQSFMEHVYLHYNQLSGSIPVSVGEMTSLMALWLYGNMLSGVLPASIGNCTKLEDLYLYENQLSGSLPETLSRIKGLRNFDATTNGFTGEITFRFENCKLEIFSLSFNNIKGEIPSWLGNCSSLTQLGFVNNSMSGKIPTSLGLLSNLTYLLLSQNTLSGPIPPEIGNCRLLEWLELDANLLEGTVPKEFANLRILSKLFLFENRLTGEFPENIWSIPTLESVLIYSNSFTGKLPAVLGELKSLQNITLFDNFFTGVIPPKLGLNSRLVQIDFTNNSFIGGIPPNICSGKRLRILDLGLNHLNGSIPSSVLDCPSLERVILQNNNLDGTIPQFGNCANLSYMDLSHNSLSGSIPASFSRCAGITDINWSENKLSGRIPSEIGYLENLGRLNLSRNILHGSLPVQIANCSKLNSLDLSTNSLNGSALNTISNLKSLLHLRLQENKFSGGLPDSLSDLDMLIELQLGGNILGGSIPSALGKLLNLGALNLSGNSLVGDIPPQLGNLVALESLDLSFNNLTGGLATFGSLHILHALNVSYNQFSGPLPDNLLVFLNSTPSSFNGNPGLCISCSNNNSYCKGTNVLKPCGGSKKREVHGRFRLALIILCSLFVGALLVLVLACILLKSRDWRKKSEESVSTMFEGSSSKLNEVIEATENFDDKYIIGTGAHGTVYKATLRSGDVYAIKKLVISAHRGSYKSMMRELKTIYKIKHRNLVKLKEFWLRSNNGFILYDFMDKGSLHDVLHVIQPAPVLDWCVRYEIALGTAHGLAYLHDDCRPPIIHRDIKPSNILLDKDMVAHISDFGIAKLMDQPSAPQTTGIVGTVGYMAPELAFSTKSSMESDVYSYGVVLLELLTRKTAVDPSFPDSTDIVGWVSSALSGTDKIEAICDPALMEEVYGTVEMEEVRKVLSLALRCAAREASQRPSMAAVVKELTDVRPAAGRSLSKKQGKTGPGSQSHSSSY</sequence>
<dbReference type="PROSITE" id="PS00107">
    <property type="entry name" value="PROTEIN_KINASE_ATP"/>
    <property type="match status" value="1"/>
</dbReference>
<evidence type="ECO:0000256" key="10">
    <source>
        <dbReference type="ARBA" id="ARBA00022737"/>
    </source>
</evidence>
<evidence type="ECO:0000256" key="17">
    <source>
        <dbReference type="ARBA" id="ARBA00048679"/>
    </source>
</evidence>
<dbReference type="SMART" id="SM00220">
    <property type="entry name" value="S_TKc"/>
    <property type="match status" value="1"/>
</dbReference>
<feature type="transmembrane region" description="Helical" evidence="20">
    <location>
        <begin position="738"/>
        <end position="761"/>
    </location>
</feature>
<dbReference type="InterPro" id="IPR017441">
    <property type="entry name" value="Protein_kinase_ATP_BS"/>
</dbReference>
<dbReference type="GO" id="GO:0004674">
    <property type="term" value="F:protein serine/threonine kinase activity"/>
    <property type="evidence" value="ECO:0007669"/>
    <property type="project" value="UniProtKB-KW"/>
</dbReference>
<dbReference type="PANTHER" id="PTHR27008:SF566">
    <property type="entry name" value="OS06G0583600 PROTEIN"/>
    <property type="match status" value="1"/>
</dbReference>
<comment type="catalytic activity">
    <reaction evidence="17">
        <text>L-seryl-[protein] + ATP = O-phospho-L-seryl-[protein] + ADP + H(+)</text>
        <dbReference type="Rhea" id="RHEA:17989"/>
        <dbReference type="Rhea" id="RHEA-COMP:9863"/>
        <dbReference type="Rhea" id="RHEA-COMP:11604"/>
        <dbReference type="ChEBI" id="CHEBI:15378"/>
        <dbReference type="ChEBI" id="CHEBI:29999"/>
        <dbReference type="ChEBI" id="CHEBI:30616"/>
        <dbReference type="ChEBI" id="CHEBI:83421"/>
        <dbReference type="ChEBI" id="CHEBI:456216"/>
        <dbReference type="EC" id="2.7.11.1"/>
    </reaction>
</comment>
<evidence type="ECO:0000256" key="21">
    <source>
        <dbReference type="SAM" id="SignalP"/>
    </source>
</evidence>
<feature type="domain" description="Protein kinase" evidence="22">
    <location>
        <begin position="795"/>
        <end position="1077"/>
    </location>
</feature>
<evidence type="ECO:0000256" key="19">
    <source>
        <dbReference type="SAM" id="MobiDB-lite"/>
    </source>
</evidence>
<keyword evidence="15 20" id="KW-0472">Membrane</keyword>
<feature type="region of interest" description="Disordered" evidence="19">
    <location>
        <begin position="1076"/>
        <end position="1099"/>
    </location>
</feature>
<dbReference type="Pfam" id="PF00560">
    <property type="entry name" value="LRR_1"/>
    <property type="match status" value="9"/>
</dbReference>
<dbReference type="CDD" id="cd14066">
    <property type="entry name" value="STKc_IRAK"/>
    <property type="match status" value="1"/>
</dbReference>
<dbReference type="FunFam" id="3.80.10.10:FF:001592">
    <property type="entry name" value="Leucine-rich repeat receptor-like protein kinase PEPR2"/>
    <property type="match status" value="1"/>
</dbReference>
<comment type="caution">
    <text evidence="23">The sequence shown here is derived from an EMBL/GenBank/DDBJ whole genome shotgun (WGS) entry which is preliminary data.</text>
</comment>
<keyword evidence="7" id="KW-0808">Transferase</keyword>
<dbReference type="InterPro" id="IPR032675">
    <property type="entry name" value="LRR_dom_sf"/>
</dbReference>
<comment type="subcellular location">
    <subcellularLocation>
        <location evidence="1">Cell membrane</location>
        <topology evidence="1">Single-pass type I membrane protein</topology>
    </subcellularLocation>
</comment>
<dbReference type="Proteomes" id="UP000823388">
    <property type="component" value="Chromosome 6K"/>
</dbReference>
<dbReference type="SUPFAM" id="SSF52058">
    <property type="entry name" value="L domain-like"/>
    <property type="match status" value="2"/>
</dbReference>
<dbReference type="FunFam" id="3.80.10.10:FF:001181">
    <property type="entry name" value="Leucine-rich repeat family protein"/>
    <property type="match status" value="1"/>
</dbReference>
<reference evidence="23" key="1">
    <citation type="submission" date="2020-05" db="EMBL/GenBank/DDBJ databases">
        <title>WGS assembly of Panicum virgatum.</title>
        <authorList>
            <person name="Lovell J.T."/>
            <person name="Jenkins J."/>
            <person name="Shu S."/>
            <person name="Juenger T.E."/>
            <person name="Schmutz J."/>
        </authorList>
    </citation>
    <scope>NUCLEOTIDE SEQUENCE</scope>
    <source>
        <strain evidence="23">AP13</strain>
    </source>
</reference>
<keyword evidence="24" id="KW-1185">Reference proteome</keyword>
<dbReference type="FunFam" id="1.10.510.10:FF:001162">
    <property type="entry name" value="Putative leucine-rich repeat receptor-like protein kinase family protein"/>
    <property type="match status" value="1"/>
</dbReference>
<evidence type="ECO:0000256" key="4">
    <source>
        <dbReference type="ARBA" id="ARBA00022475"/>
    </source>
</evidence>
<evidence type="ECO:0000256" key="12">
    <source>
        <dbReference type="ARBA" id="ARBA00022777"/>
    </source>
</evidence>
<dbReference type="PROSITE" id="PS00108">
    <property type="entry name" value="PROTEIN_KINASE_ST"/>
    <property type="match status" value="1"/>
</dbReference>
<dbReference type="PROSITE" id="PS50011">
    <property type="entry name" value="PROTEIN_KINASE_DOM"/>
    <property type="match status" value="1"/>
</dbReference>
<dbReference type="PANTHER" id="PTHR27008">
    <property type="entry name" value="OS04G0122200 PROTEIN"/>
    <property type="match status" value="1"/>
</dbReference>
<dbReference type="InterPro" id="IPR001611">
    <property type="entry name" value="Leu-rich_rpt"/>
</dbReference>
<dbReference type="FunFam" id="3.80.10.10:FF:000627">
    <property type="entry name" value="Probable leucine-rich repeat receptor-like protein kinase At2g33170"/>
    <property type="match status" value="1"/>
</dbReference>
<organism evidence="23 24">
    <name type="scientific">Panicum virgatum</name>
    <name type="common">Blackwell switchgrass</name>
    <dbReference type="NCBI Taxonomy" id="38727"/>
    <lineage>
        <taxon>Eukaryota</taxon>
        <taxon>Viridiplantae</taxon>
        <taxon>Streptophyta</taxon>
        <taxon>Embryophyta</taxon>
        <taxon>Tracheophyta</taxon>
        <taxon>Spermatophyta</taxon>
        <taxon>Magnoliopsida</taxon>
        <taxon>Liliopsida</taxon>
        <taxon>Poales</taxon>
        <taxon>Poaceae</taxon>
        <taxon>PACMAD clade</taxon>
        <taxon>Panicoideae</taxon>
        <taxon>Panicodae</taxon>
        <taxon>Paniceae</taxon>
        <taxon>Panicinae</taxon>
        <taxon>Panicum</taxon>
        <taxon>Panicum sect. Hiantes</taxon>
    </lineage>
</organism>
<evidence type="ECO:0000256" key="18">
    <source>
        <dbReference type="PROSITE-ProRule" id="PRU10141"/>
    </source>
</evidence>
<dbReference type="InterPro" id="IPR000719">
    <property type="entry name" value="Prot_kinase_dom"/>
</dbReference>
<dbReference type="AlphaFoldDB" id="A0A8T0RFM4"/>
<keyword evidence="12" id="KW-0418">Kinase</keyword>
<dbReference type="InterPro" id="IPR013210">
    <property type="entry name" value="LRR_N_plant-typ"/>
</dbReference>
<evidence type="ECO:0000256" key="16">
    <source>
        <dbReference type="ARBA" id="ARBA00047899"/>
    </source>
</evidence>
<evidence type="ECO:0000256" key="5">
    <source>
        <dbReference type="ARBA" id="ARBA00022527"/>
    </source>
</evidence>
<dbReference type="EC" id="2.7.11.1" evidence="3"/>
<dbReference type="Gene3D" id="3.80.10.10">
    <property type="entry name" value="Ribonuclease Inhibitor"/>
    <property type="match status" value="5"/>
</dbReference>
<keyword evidence="4" id="KW-1003">Cell membrane</keyword>
<dbReference type="SUPFAM" id="SSF56112">
    <property type="entry name" value="Protein kinase-like (PK-like)"/>
    <property type="match status" value="1"/>
</dbReference>
<dbReference type="FunFam" id="3.80.10.10:FF:000270">
    <property type="entry name" value="Putative LRR receptor-like serine/threonine-protein kinase"/>
    <property type="match status" value="1"/>
</dbReference>
<keyword evidence="13 18" id="KW-0067">ATP-binding</keyword>
<dbReference type="InterPro" id="IPR051809">
    <property type="entry name" value="Plant_receptor-like_S/T_kinase"/>
</dbReference>
<dbReference type="Gene3D" id="1.10.510.10">
    <property type="entry name" value="Transferase(Phosphotransferase) domain 1"/>
    <property type="match status" value="1"/>
</dbReference>
<evidence type="ECO:0000313" key="23">
    <source>
        <dbReference type="EMBL" id="KAG2584234.1"/>
    </source>
</evidence>
<evidence type="ECO:0000256" key="20">
    <source>
        <dbReference type="SAM" id="Phobius"/>
    </source>
</evidence>
<feature type="chain" id="PRO_5035872508" description="non-specific serine/threonine protein kinase" evidence="21">
    <location>
        <begin position="26"/>
        <end position="1099"/>
    </location>
</feature>
<evidence type="ECO:0000256" key="7">
    <source>
        <dbReference type="ARBA" id="ARBA00022679"/>
    </source>
</evidence>
<dbReference type="SMART" id="SM00369">
    <property type="entry name" value="LRR_TYP"/>
    <property type="match status" value="8"/>
</dbReference>
<protein>
    <recommendedName>
        <fullName evidence="3">non-specific serine/threonine protein kinase</fullName>
        <ecNumber evidence="3">2.7.11.1</ecNumber>
    </recommendedName>
</protein>
<evidence type="ECO:0000256" key="13">
    <source>
        <dbReference type="ARBA" id="ARBA00022840"/>
    </source>
</evidence>
<keyword evidence="10" id="KW-0677">Repeat</keyword>
<accession>A0A8T0RFM4</accession>
<dbReference type="Gene3D" id="3.30.200.20">
    <property type="entry name" value="Phosphorylase Kinase, domain 1"/>
    <property type="match status" value="1"/>
</dbReference>
<keyword evidence="14 20" id="KW-1133">Transmembrane helix</keyword>
<dbReference type="FunFam" id="3.80.10.10:FF:000439">
    <property type="entry name" value="LRR receptor-like serine/threonine-protein kinase FLS2"/>
    <property type="match status" value="1"/>
</dbReference>
<dbReference type="InterPro" id="IPR011009">
    <property type="entry name" value="Kinase-like_dom_sf"/>
</dbReference>
<name>A0A8T0RFM4_PANVG</name>
<dbReference type="InterPro" id="IPR008271">
    <property type="entry name" value="Ser/Thr_kinase_AS"/>
</dbReference>
<dbReference type="Pfam" id="PF00069">
    <property type="entry name" value="Pkinase"/>
    <property type="match status" value="1"/>
</dbReference>
<evidence type="ECO:0000256" key="3">
    <source>
        <dbReference type="ARBA" id="ARBA00012513"/>
    </source>
</evidence>
<dbReference type="InterPro" id="IPR003591">
    <property type="entry name" value="Leu-rich_rpt_typical-subtyp"/>
</dbReference>
<feature type="signal peptide" evidence="21">
    <location>
        <begin position="1"/>
        <end position="25"/>
    </location>
</feature>
<proteinExistence type="inferred from homology"/>
<keyword evidence="11 18" id="KW-0547">Nucleotide-binding</keyword>
<keyword evidence="5" id="KW-0723">Serine/threonine-protein kinase</keyword>
<dbReference type="Pfam" id="PF08263">
    <property type="entry name" value="LRRNT_2"/>
    <property type="match status" value="1"/>
</dbReference>
<evidence type="ECO:0000313" key="24">
    <source>
        <dbReference type="Proteomes" id="UP000823388"/>
    </source>
</evidence>
<keyword evidence="6" id="KW-0433">Leucine-rich repeat</keyword>
<dbReference type="FunFam" id="3.30.200.20:FF:000260">
    <property type="entry name" value="LRR receptor-like serine/threonine-protein kinase RPK2"/>
    <property type="match status" value="1"/>
</dbReference>
<evidence type="ECO:0000256" key="15">
    <source>
        <dbReference type="ARBA" id="ARBA00023136"/>
    </source>
</evidence>
<dbReference type="PRINTS" id="PR00019">
    <property type="entry name" value="LEURICHRPT"/>
</dbReference>
<gene>
    <name evidence="23" type="ORF">PVAP13_6KG288224</name>
</gene>
<feature type="compositionally biased region" description="Polar residues" evidence="19">
    <location>
        <begin position="1090"/>
        <end position="1099"/>
    </location>
</feature>
<dbReference type="EMBL" id="CM029047">
    <property type="protein sequence ID" value="KAG2584234.1"/>
    <property type="molecule type" value="Genomic_DNA"/>
</dbReference>
<dbReference type="GO" id="GO:0005524">
    <property type="term" value="F:ATP binding"/>
    <property type="evidence" value="ECO:0007669"/>
    <property type="project" value="UniProtKB-UniRule"/>
</dbReference>
<dbReference type="GO" id="GO:0006950">
    <property type="term" value="P:response to stress"/>
    <property type="evidence" value="ECO:0007669"/>
    <property type="project" value="UniProtKB-ARBA"/>
</dbReference>
<comment type="similarity">
    <text evidence="2">Belongs to the protein kinase superfamily. Ser/Thr protein kinase family.</text>
</comment>
<keyword evidence="8 20" id="KW-0812">Transmembrane</keyword>
<dbReference type="GO" id="GO:0005886">
    <property type="term" value="C:plasma membrane"/>
    <property type="evidence" value="ECO:0007669"/>
    <property type="project" value="UniProtKB-SubCell"/>
</dbReference>